<accession>A0A316DJ88</accession>
<keyword evidence="2" id="KW-1185">Reference proteome</keyword>
<dbReference type="Proteomes" id="UP000245489">
    <property type="component" value="Unassembled WGS sequence"/>
</dbReference>
<reference evidence="1 2" key="1">
    <citation type="submission" date="2018-05" db="EMBL/GenBank/DDBJ databases">
        <title>Genomic Encyclopedia of Archaeal and Bacterial Type Strains, Phase II (KMG-II): from individual species to whole genera.</title>
        <authorList>
            <person name="Goeker M."/>
        </authorList>
    </citation>
    <scope>NUCLEOTIDE SEQUENCE [LARGE SCALE GENOMIC DNA]</scope>
    <source>
        <strain evidence="1 2">DSM 22214</strain>
    </source>
</reference>
<protein>
    <submittedName>
        <fullName evidence="1">Uncharacterized protein</fullName>
    </submittedName>
</protein>
<dbReference type="EMBL" id="QGGO01000047">
    <property type="protein sequence ID" value="PWK16693.1"/>
    <property type="molecule type" value="Genomic_DNA"/>
</dbReference>
<organism evidence="1 2">
    <name type="scientific">Arcicella aurantiaca</name>
    <dbReference type="NCBI Taxonomy" id="591202"/>
    <lineage>
        <taxon>Bacteria</taxon>
        <taxon>Pseudomonadati</taxon>
        <taxon>Bacteroidota</taxon>
        <taxon>Cytophagia</taxon>
        <taxon>Cytophagales</taxon>
        <taxon>Flectobacillaceae</taxon>
        <taxon>Arcicella</taxon>
    </lineage>
</organism>
<proteinExistence type="predicted"/>
<evidence type="ECO:0000313" key="2">
    <source>
        <dbReference type="Proteomes" id="UP000245489"/>
    </source>
</evidence>
<dbReference type="AlphaFoldDB" id="A0A316DJ88"/>
<evidence type="ECO:0000313" key="1">
    <source>
        <dbReference type="EMBL" id="PWK16693.1"/>
    </source>
</evidence>
<name>A0A316DJ88_9BACT</name>
<dbReference type="RefSeq" id="WP_109745510.1">
    <property type="nucleotide sequence ID" value="NZ_QGGO01000047.1"/>
</dbReference>
<dbReference type="OrthoDB" id="9813021at2"/>
<comment type="caution">
    <text evidence="1">The sequence shown here is derived from an EMBL/GenBank/DDBJ whole genome shotgun (WGS) entry which is preliminary data.</text>
</comment>
<sequence length="176" mass="18609">MLKNFINPLVAKPTAYLLLICLSLFSFKSGNVREVSLPAGTPIALETVQRLASDAVQAGQTVDFKVRSDIKVGDVVVVKAGSIAKGLVTRANIAKGLGKEGQIEIQIKSVSSVDGQQIPVVGNNIYRQGEDKQTLAIVLGVVLCILFLTMKGKNAEIPAGTTIDANTATNMMISIN</sequence>
<gene>
    <name evidence="1" type="ORF">LV89_04808</name>
</gene>